<sequence length="99" mass="11842">MLERRLPRCLWPRLGVCGLLYGLGERWYLRVEVRNDPLVQNMRRYVQAFSKDEDQSKEREEMENTDTSKGPGNLPFWQMIHLNSLGLDMEQEEDDQEVR</sequence>
<organism evidence="2 3">
    <name type="scientific">Oncorhynchus mykiss</name>
    <name type="common">Rainbow trout</name>
    <name type="synonym">Salmo gairdneri</name>
    <dbReference type="NCBI Taxonomy" id="8022"/>
    <lineage>
        <taxon>Eukaryota</taxon>
        <taxon>Metazoa</taxon>
        <taxon>Chordata</taxon>
        <taxon>Craniata</taxon>
        <taxon>Vertebrata</taxon>
        <taxon>Euteleostomi</taxon>
        <taxon>Actinopterygii</taxon>
        <taxon>Neopterygii</taxon>
        <taxon>Teleostei</taxon>
        <taxon>Protacanthopterygii</taxon>
        <taxon>Salmoniformes</taxon>
        <taxon>Salmonidae</taxon>
        <taxon>Salmoninae</taxon>
        <taxon>Oncorhynchus</taxon>
    </lineage>
</organism>
<dbReference type="Proteomes" id="UP000193380">
    <property type="component" value="Unassembled WGS sequence"/>
</dbReference>
<dbReference type="EMBL" id="FR905269">
    <property type="protein sequence ID" value="CDQ77902.1"/>
    <property type="molecule type" value="Genomic_DNA"/>
</dbReference>
<reference evidence="2" key="1">
    <citation type="journal article" date="2014" name="Nat. Commun.">
        <title>The rainbow trout genome provides novel insights into evolution after whole-genome duplication in vertebrates.</title>
        <authorList>
            <person name="Berthelot C."/>
            <person name="Brunet F."/>
            <person name="Chalopin D."/>
            <person name="Juanchich A."/>
            <person name="Bernard M."/>
            <person name="Noel B."/>
            <person name="Bento P."/>
            <person name="Da Silva C."/>
            <person name="Labadie K."/>
            <person name="Alberti A."/>
            <person name="Aury J.M."/>
            <person name="Louis A."/>
            <person name="Dehais P."/>
            <person name="Bardou P."/>
            <person name="Montfort J."/>
            <person name="Klopp C."/>
            <person name="Cabau C."/>
            <person name="Gaspin C."/>
            <person name="Thorgaard G.H."/>
            <person name="Boussaha M."/>
            <person name="Quillet E."/>
            <person name="Guyomard R."/>
            <person name="Galiana D."/>
            <person name="Bobe J."/>
            <person name="Volff J.N."/>
            <person name="Genet C."/>
            <person name="Wincker P."/>
            <person name="Jaillon O."/>
            <person name="Roest Crollius H."/>
            <person name="Guiguen Y."/>
        </authorList>
    </citation>
    <scope>NUCLEOTIDE SEQUENCE [LARGE SCALE GENOMIC DNA]</scope>
</reference>
<name>A0A060XF89_ONCMY</name>
<dbReference type="AlphaFoldDB" id="A0A060XF89"/>
<dbReference type="STRING" id="8022.A0A060XF89"/>
<evidence type="ECO:0000313" key="3">
    <source>
        <dbReference type="Proteomes" id="UP000193380"/>
    </source>
</evidence>
<evidence type="ECO:0000256" key="1">
    <source>
        <dbReference type="SAM" id="MobiDB-lite"/>
    </source>
</evidence>
<dbReference type="PaxDb" id="8022-A0A060XF89"/>
<feature type="region of interest" description="Disordered" evidence="1">
    <location>
        <begin position="49"/>
        <end position="75"/>
    </location>
</feature>
<feature type="compositionally biased region" description="Basic and acidic residues" evidence="1">
    <location>
        <begin position="50"/>
        <end position="62"/>
    </location>
</feature>
<proteinExistence type="predicted"/>
<accession>A0A060XF89</accession>
<protein>
    <submittedName>
        <fullName evidence="2">Uncharacterized protein</fullName>
    </submittedName>
</protein>
<gene>
    <name evidence="2" type="ORF">GSONMT00012218001</name>
</gene>
<reference evidence="2" key="2">
    <citation type="submission" date="2014-03" db="EMBL/GenBank/DDBJ databases">
        <authorList>
            <person name="Genoscope - CEA"/>
        </authorList>
    </citation>
    <scope>NUCLEOTIDE SEQUENCE</scope>
</reference>
<evidence type="ECO:0000313" key="2">
    <source>
        <dbReference type="EMBL" id="CDQ77902.1"/>
    </source>
</evidence>